<reference evidence="2 3" key="1">
    <citation type="journal article" date="2011" name="J. Bacteriol.">
        <title>Draft genome sequence of Sporolactobacillus inulinus strain CASD, an efficient D-lactic acid-producing bacterium with high-concentration lactate tolerance capability.</title>
        <authorList>
            <person name="Yu B."/>
            <person name="Su F."/>
            <person name="Wang L."/>
            <person name="Xu K."/>
            <person name="Zhao B."/>
            <person name="Xu P."/>
        </authorList>
    </citation>
    <scope>NUCLEOTIDE SEQUENCE [LARGE SCALE GENOMIC DNA]</scope>
    <source>
        <strain evidence="2 3">CASD</strain>
    </source>
</reference>
<keyword evidence="3" id="KW-1185">Reference proteome</keyword>
<organism evidence="2 3">
    <name type="scientific">Sporolactobacillus inulinus CASD</name>
    <dbReference type="NCBI Taxonomy" id="1069536"/>
    <lineage>
        <taxon>Bacteria</taxon>
        <taxon>Bacillati</taxon>
        <taxon>Bacillota</taxon>
        <taxon>Bacilli</taxon>
        <taxon>Bacillales</taxon>
        <taxon>Sporolactobacillaceae</taxon>
        <taxon>Sporolactobacillus</taxon>
    </lineage>
</organism>
<protein>
    <submittedName>
        <fullName evidence="2">Uncharacterized protein</fullName>
    </submittedName>
</protein>
<name>A0A0U1QMA4_9BACL</name>
<proteinExistence type="predicted"/>
<dbReference type="AlphaFoldDB" id="A0A0U1QMA4"/>
<sequence>MRAPSCPDPVALRGAVDESGCLGMQPQSGGKFRPRLNIGERPIANKYREGKMKRTLKRESKSA</sequence>
<evidence type="ECO:0000313" key="3">
    <source>
        <dbReference type="Proteomes" id="UP000035553"/>
    </source>
</evidence>
<comment type="caution">
    <text evidence="2">The sequence shown here is derived from an EMBL/GenBank/DDBJ whole genome shotgun (WGS) entry which is preliminary data.</text>
</comment>
<evidence type="ECO:0000256" key="1">
    <source>
        <dbReference type="SAM" id="MobiDB-lite"/>
    </source>
</evidence>
<feature type="compositionally biased region" description="Basic and acidic residues" evidence="1">
    <location>
        <begin position="46"/>
        <end position="63"/>
    </location>
</feature>
<dbReference type="Proteomes" id="UP000035553">
    <property type="component" value="Unassembled WGS sequence"/>
</dbReference>
<evidence type="ECO:0000313" key="2">
    <source>
        <dbReference type="EMBL" id="KLI01746.1"/>
    </source>
</evidence>
<dbReference type="EMBL" id="AFVQ02000171">
    <property type="protein sequence ID" value="KLI01746.1"/>
    <property type="molecule type" value="Genomic_DNA"/>
</dbReference>
<accession>A0A0U1QMA4</accession>
<gene>
    <name evidence="2" type="ORF">SINU_11800</name>
</gene>
<feature type="region of interest" description="Disordered" evidence="1">
    <location>
        <begin position="21"/>
        <end position="63"/>
    </location>
</feature>